<keyword evidence="3" id="KW-1185">Reference proteome</keyword>
<evidence type="ECO:0000256" key="1">
    <source>
        <dbReference type="SAM" id="MobiDB-lite"/>
    </source>
</evidence>
<sequence length="108" mass="12053">MHSASAHKAASQADVDEWTPAEQEIQRLEEFELQTAKQLGMNAEADSAEVLLKTKINVLCSAYDPSVLRKLHKLHRLRLQYSLTQLTLPVELEAWPLPPGPSHLVDAS</sequence>
<evidence type="ECO:0000313" key="2">
    <source>
        <dbReference type="EMBL" id="SJL17888.1"/>
    </source>
</evidence>
<protein>
    <submittedName>
        <fullName evidence="2">Uncharacterized protein</fullName>
    </submittedName>
</protein>
<dbReference type="EMBL" id="FUEG01000050">
    <property type="protein sequence ID" value="SJL17888.1"/>
    <property type="molecule type" value="Genomic_DNA"/>
</dbReference>
<dbReference type="Proteomes" id="UP000219338">
    <property type="component" value="Unassembled WGS sequence"/>
</dbReference>
<gene>
    <name evidence="2" type="ORF">ARMOST_21455</name>
</gene>
<reference evidence="3" key="1">
    <citation type="journal article" date="2017" name="Nat. Ecol. Evol.">
        <title>Genome expansion and lineage-specific genetic innovations in the forest pathogenic fungi Armillaria.</title>
        <authorList>
            <person name="Sipos G."/>
            <person name="Prasanna A.N."/>
            <person name="Walter M.C."/>
            <person name="O'Connor E."/>
            <person name="Balint B."/>
            <person name="Krizsan K."/>
            <person name="Kiss B."/>
            <person name="Hess J."/>
            <person name="Varga T."/>
            <person name="Slot J."/>
            <person name="Riley R."/>
            <person name="Boka B."/>
            <person name="Rigling D."/>
            <person name="Barry K."/>
            <person name="Lee J."/>
            <person name="Mihaltcheva S."/>
            <person name="LaButti K."/>
            <person name="Lipzen A."/>
            <person name="Waldron R."/>
            <person name="Moloney N.M."/>
            <person name="Sperisen C."/>
            <person name="Kredics L."/>
            <person name="Vagvoelgyi C."/>
            <person name="Patrignani A."/>
            <person name="Fitzpatrick D."/>
            <person name="Nagy I."/>
            <person name="Doyle S."/>
            <person name="Anderson J.B."/>
            <person name="Grigoriev I.V."/>
            <person name="Gueldener U."/>
            <person name="Muensterkoetter M."/>
            <person name="Nagy L.G."/>
        </authorList>
    </citation>
    <scope>NUCLEOTIDE SEQUENCE [LARGE SCALE GENOMIC DNA]</scope>
    <source>
        <strain evidence="3">C18/9</strain>
    </source>
</reference>
<dbReference type="AlphaFoldDB" id="A0A284SA42"/>
<evidence type="ECO:0000313" key="3">
    <source>
        <dbReference type="Proteomes" id="UP000219338"/>
    </source>
</evidence>
<organism evidence="2 3">
    <name type="scientific">Armillaria ostoyae</name>
    <name type="common">Armillaria root rot fungus</name>
    <dbReference type="NCBI Taxonomy" id="47428"/>
    <lineage>
        <taxon>Eukaryota</taxon>
        <taxon>Fungi</taxon>
        <taxon>Dikarya</taxon>
        <taxon>Basidiomycota</taxon>
        <taxon>Agaricomycotina</taxon>
        <taxon>Agaricomycetes</taxon>
        <taxon>Agaricomycetidae</taxon>
        <taxon>Agaricales</taxon>
        <taxon>Marasmiineae</taxon>
        <taxon>Physalacriaceae</taxon>
        <taxon>Armillaria</taxon>
    </lineage>
</organism>
<name>A0A284SA42_ARMOS</name>
<proteinExistence type="predicted"/>
<feature type="compositionally biased region" description="Low complexity" evidence="1">
    <location>
        <begin position="1"/>
        <end position="13"/>
    </location>
</feature>
<feature type="region of interest" description="Disordered" evidence="1">
    <location>
        <begin position="1"/>
        <end position="21"/>
    </location>
</feature>
<accession>A0A284SA42</accession>